<reference evidence="4" key="1">
    <citation type="submission" date="2020-10" db="EMBL/GenBank/DDBJ databases">
        <authorList>
            <person name="Gilroy R."/>
        </authorList>
    </citation>
    <scope>NUCLEOTIDE SEQUENCE</scope>
    <source>
        <strain evidence="4">ChiW13-3771</strain>
    </source>
</reference>
<sequence length="322" mass="35255">MSLKEQVLRILTERRGEAVSGQWLADQFHVSRAAVWKVIRALKEDGHFIQAGQNRGYTLLPNSDVLSVTAIAPLLLPPLRSELLTIVSQCSCTNDLARQLAIQSAPAGSSVLADTQTNGRGRQRRSFYSPPGGLYLSMLLRPSLSMQESTFLTIAAAVAVCRAVKKICNIPLEIKWVNDLFLNGKKVGGILTEAVTDLEGDTFEYAIVGIGLNIFFREAIPDELASIVTSLYDIEPDGAIRCQLTAAILNELYQLEQNPCSSLKEYRALNFVPGRKIQIISGIRTGTAKALSITDQGQLLVEYPDHTQITLNGGEIQIMDIV</sequence>
<keyword evidence="2" id="KW-0804">Transcription</keyword>
<dbReference type="PANTHER" id="PTHR12835:SF5">
    <property type="entry name" value="BIOTIN--PROTEIN LIGASE"/>
    <property type="match status" value="1"/>
</dbReference>
<evidence type="ECO:0000259" key="3">
    <source>
        <dbReference type="PROSITE" id="PS51733"/>
    </source>
</evidence>
<dbReference type="InterPro" id="IPR036390">
    <property type="entry name" value="WH_DNA-bd_sf"/>
</dbReference>
<accession>A0A9D1JCV2</accession>
<comment type="function">
    <text evidence="2">Acts both as a biotin--[acetyl-CoA-carboxylase] ligase and a repressor.</text>
</comment>
<evidence type="ECO:0000256" key="1">
    <source>
        <dbReference type="ARBA" id="ARBA00022598"/>
    </source>
</evidence>
<dbReference type="Proteomes" id="UP000824201">
    <property type="component" value="Unassembled WGS sequence"/>
</dbReference>
<organism evidence="4 5">
    <name type="scientific">Candidatus Fimimorpha faecalis</name>
    <dbReference type="NCBI Taxonomy" id="2840824"/>
    <lineage>
        <taxon>Bacteria</taxon>
        <taxon>Bacillati</taxon>
        <taxon>Bacillota</taxon>
        <taxon>Clostridia</taxon>
        <taxon>Eubacteriales</taxon>
        <taxon>Candidatus Fimimorpha</taxon>
    </lineage>
</organism>
<evidence type="ECO:0000313" key="4">
    <source>
        <dbReference type="EMBL" id="HIR88319.1"/>
    </source>
</evidence>
<dbReference type="NCBIfam" id="TIGR00121">
    <property type="entry name" value="birA_ligase"/>
    <property type="match status" value="1"/>
</dbReference>
<dbReference type="EC" id="6.3.4.15" evidence="2"/>
<dbReference type="GO" id="GO:0006355">
    <property type="term" value="P:regulation of DNA-templated transcription"/>
    <property type="evidence" value="ECO:0007669"/>
    <property type="project" value="UniProtKB-UniRule"/>
</dbReference>
<reference evidence="4" key="2">
    <citation type="journal article" date="2021" name="PeerJ">
        <title>Extensive microbial diversity within the chicken gut microbiome revealed by metagenomics and culture.</title>
        <authorList>
            <person name="Gilroy R."/>
            <person name="Ravi A."/>
            <person name="Getino M."/>
            <person name="Pursley I."/>
            <person name="Horton D.L."/>
            <person name="Alikhan N.F."/>
            <person name="Baker D."/>
            <person name="Gharbi K."/>
            <person name="Hall N."/>
            <person name="Watson M."/>
            <person name="Adriaenssens E.M."/>
            <person name="Foster-Nyarko E."/>
            <person name="Jarju S."/>
            <person name="Secka A."/>
            <person name="Antonio M."/>
            <person name="Oren A."/>
            <person name="Chaudhuri R.R."/>
            <person name="La Ragione R."/>
            <person name="Hildebrand F."/>
            <person name="Pallen M.J."/>
        </authorList>
    </citation>
    <scope>NUCLEOTIDE SEQUENCE</scope>
    <source>
        <strain evidence="4">ChiW13-3771</strain>
    </source>
</reference>
<name>A0A9D1JCV2_9FIRM</name>
<comment type="catalytic activity">
    <reaction evidence="2">
        <text>biotin + L-lysyl-[protein] + ATP = N(6)-biotinyl-L-lysyl-[protein] + AMP + diphosphate + H(+)</text>
        <dbReference type="Rhea" id="RHEA:11756"/>
        <dbReference type="Rhea" id="RHEA-COMP:9752"/>
        <dbReference type="Rhea" id="RHEA-COMP:10505"/>
        <dbReference type="ChEBI" id="CHEBI:15378"/>
        <dbReference type="ChEBI" id="CHEBI:29969"/>
        <dbReference type="ChEBI" id="CHEBI:30616"/>
        <dbReference type="ChEBI" id="CHEBI:33019"/>
        <dbReference type="ChEBI" id="CHEBI:57586"/>
        <dbReference type="ChEBI" id="CHEBI:83144"/>
        <dbReference type="ChEBI" id="CHEBI:456215"/>
        <dbReference type="EC" id="6.3.4.15"/>
    </reaction>
</comment>
<dbReference type="GO" id="GO:0005524">
    <property type="term" value="F:ATP binding"/>
    <property type="evidence" value="ECO:0007669"/>
    <property type="project" value="UniProtKB-UniRule"/>
</dbReference>
<dbReference type="GO" id="GO:0016740">
    <property type="term" value="F:transferase activity"/>
    <property type="evidence" value="ECO:0007669"/>
    <property type="project" value="UniProtKB-ARBA"/>
</dbReference>
<dbReference type="GO" id="GO:0003677">
    <property type="term" value="F:DNA binding"/>
    <property type="evidence" value="ECO:0007669"/>
    <property type="project" value="UniProtKB-UniRule"/>
</dbReference>
<protein>
    <recommendedName>
        <fullName evidence="2">Bifunctional ligase/repressor BirA</fullName>
    </recommendedName>
    <alternativeName>
        <fullName evidence="2">Biotin--[acetyl-CoA-carboxylase] ligase</fullName>
        <ecNumber evidence="2">6.3.4.15</ecNumber>
    </alternativeName>
    <alternativeName>
        <fullName evidence="2">Biotin--protein ligase</fullName>
    </alternativeName>
    <alternativeName>
        <fullName evidence="2">Biotin-[acetyl-CoA carboxylase] synthetase</fullName>
    </alternativeName>
</protein>
<dbReference type="CDD" id="cd16442">
    <property type="entry name" value="BPL"/>
    <property type="match status" value="1"/>
</dbReference>
<comment type="caution">
    <text evidence="4">The sequence shown here is derived from an EMBL/GenBank/DDBJ whole genome shotgun (WGS) entry which is preliminary data.</text>
</comment>
<dbReference type="InterPro" id="IPR030855">
    <property type="entry name" value="Bifunct_BirA"/>
</dbReference>
<dbReference type="Pfam" id="PF03099">
    <property type="entry name" value="BPL_LplA_LipB"/>
    <property type="match status" value="1"/>
</dbReference>
<feature type="binding site" evidence="2">
    <location>
        <position position="116"/>
    </location>
    <ligand>
        <name>biotin</name>
        <dbReference type="ChEBI" id="CHEBI:57586"/>
    </ligand>
</feature>
<dbReference type="GO" id="GO:0004077">
    <property type="term" value="F:biotin--[biotin carboxyl-carrier protein] ligase activity"/>
    <property type="evidence" value="ECO:0007669"/>
    <property type="project" value="UniProtKB-UniRule"/>
</dbReference>
<gene>
    <name evidence="2" type="primary">birA</name>
    <name evidence="4" type="ORF">IAC96_05145</name>
</gene>
<dbReference type="Gene3D" id="3.30.930.10">
    <property type="entry name" value="Bira Bifunctional Protein, Domain 2"/>
    <property type="match status" value="1"/>
</dbReference>
<dbReference type="InterPro" id="IPR004408">
    <property type="entry name" value="Biotin_CoA_COase_ligase"/>
</dbReference>
<dbReference type="PANTHER" id="PTHR12835">
    <property type="entry name" value="BIOTIN PROTEIN LIGASE"/>
    <property type="match status" value="1"/>
</dbReference>
<keyword evidence="2" id="KW-0547">Nucleotide-binding</keyword>
<feature type="DNA-binding region" description="H-T-H motif" evidence="2">
    <location>
        <begin position="21"/>
        <end position="40"/>
    </location>
</feature>
<dbReference type="Pfam" id="PF08279">
    <property type="entry name" value="HTH_11"/>
    <property type="match status" value="1"/>
</dbReference>
<dbReference type="InterPro" id="IPR036388">
    <property type="entry name" value="WH-like_DNA-bd_sf"/>
</dbReference>
<feature type="domain" description="BPL/LPL catalytic" evidence="3">
    <location>
        <begin position="69"/>
        <end position="257"/>
    </location>
</feature>
<proteinExistence type="inferred from homology"/>
<comment type="similarity">
    <text evidence="2">Belongs to the biotin--protein ligase family.</text>
</comment>
<keyword evidence="2" id="KW-0067">ATP-binding</keyword>
<dbReference type="GO" id="GO:0009249">
    <property type="term" value="P:protein lipoylation"/>
    <property type="evidence" value="ECO:0007669"/>
    <property type="project" value="UniProtKB-ARBA"/>
</dbReference>
<feature type="binding site" evidence="2">
    <location>
        <begin position="120"/>
        <end position="122"/>
    </location>
    <ligand>
        <name>biotin</name>
        <dbReference type="ChEBI" id="CHEBI:57586"/>
    </ligand>
</feature>
<evidence type="ECO:0000256" key="2">
    <source>
        <dbReference type="HAMAP-Rule" id="MF_00978"/>
    </source>
</evidence>
<dbReference type="PROSITE" id="PS51733">
    <property type="entry name" value="BPL_LPL_CATALYTIC"/>
    <property type="match status" value="1"/>
</dbReference>
<dbReference type="InterPro" id="IPR045864">
    <property type="entry name" value="aa-tRNA-synth_II/BPL/LPL"/>
</dbReference>
<dbReference type="SUPFAM" id="SSF46785">
    <property type="entry name" value="Winged helix' DNA-binding domain"/>
    <property type="match status" value="1"/>
</dbReference>
<dbReference type="GO" id="GO:0005737">
    <property type="term" value="C:cytoplasm"/>
    <property type="evidence" value="ECO:0007669"/>
    <property type="project" value="TreeGrafter"/>
</dbReference>
<keyword evidence="2" id="KW-0805">Transcription regulation</keyword>
<comment type="caution">
    <text evidence="2">Lacks conserved residue(s) required for the propagation of feature annotation.</text>
</comment>
<keyword evidence="2" id="KW-0678">Repressor</keyword>
<feature type="binding site" evidence="2">
    <location>
        <position position="186"/>
    </location>
    <ligand>
        <name>biotin</name>
        <dbReference type="ChEBI" id="CHEBI:57586"/>
    </ligand>
</feature>
<dbReference type="Gene3D" id="1.10.10.10">
    <property type="entry name" value="Winged helix-like DNA-binding domain superfamily/Winged helix DNA-binding domain"/>
    <property type="match status" value="1"/>
</dbReference>
<dbReference type="HAMAP" id="MF_00978">
    <property type="entry name" value="Bifunct_BirA"/>
    <property type="match status" value="1"/>
</dbReference>
<keyword evidence="2" id="KW-0092">Biotin</keyword>
<dbReference type="InterPro" id="IPR004143">
    <property type="entry name" value="BPL_LPL_catalytic"/>
</dbReference>
<dbReference type="SUPFAM" id="SSF55681">
    <property type="entry name" value="Class II aaRS and biotin synthetases"/>
    <property type="match status" value="1"/>
</dbReference>
<keyword evidence="2" id="KW-0238">DNA-binding</keyword>
<dbReference type="EMBL" id="DVHN01000056">
    <property type="protein sequence ID" value="HIR88319.1"/>
    <property type="molecule type" value="Genomic_DNA"/>
</dbReference>
<evidence type="ECO:0000313" key="5">
    <source>
        <dbReference type="Proteomes" id="UP000824201"/>
    </source>
</evidence>
<keyword evidence="1 2" id="KW-0436">Ligase</keyword>
<dbReference type="AlphaFoldDB" id="A0A9D1JCV2"/>
<dbReference type="InterPro" id="IPR013196">
    <property type="entry name" value="HTH_11"/>
</dbReference>